<dbReference type="GO" id="GO:0015562">
    <property type="term" value="F:efflux transmembrane transporter activity"/>
    <property type="evidence" value="ECO:0007669"/>
    <property type="project" value="TreeGrafter"/>
</dbReference>
<dbReference type="Pfam" id="PF25954">
    <property type="entry name" value="Beta-barrel_RND_2"/>
    <property type="match status" value="1"/>
</dbReference>
<proteinExistence type="inferred from homology"/>
<dbReference type="RefSeq" id="WP_034430341.1">
    <property type="nucleotide sequence ID" value="NZ_CBTK010000018.1"/>
</dbReference>
<evidence type="ECO:0000259" key="5">
    <source>
        <dbReference type="Pfam" id="PF25954"/>
    </source>
</evidence>
<dbReference type="PANTHER" id="PTHR30469:SF11">
    <property type="entry name" value="BLL4320 PROTEIN"/>
    <property type="match status" value="1"/>
</dbReference>
<evidence type="ECO:0000259" key="3">
    <source>
        <dbReference type="Pfam" id="PF25876"/>
    </source>
</evidence>
<dbReference type="PANTHER" id="PTHR30469">
    <property type="entry name" value="MULTIDRUG RESISTANCE PROTEIN MDTA"/>
    <property type="match status" value="1"/>
</dbReference>
<organism evidence="6 7">
    <name type="scientific">Candidatus Contendobacter odensis Run_B_J11</name>
    <dbReference type="NCBI Taxonomy" id="1400861"/>
    <lineage>
        <taxon>Bacteria</taxon>
        <taxon>Pseudomonadati</taxon>
        <taxon>Pseudomonadota</taxon>
        <taxon>Gammaproteobacteria</taxon>
        <taxon>Candidatus Competibacteraceae</taxon>
        <taxon>Candidatus Contendibacter</taxon>
    </lineage>
</organism>
<dbReference type="InterPro" id="IPR006143">
    <property type="entry name" value="RND_pump_MFP"/>
</dbReference>
<dbReference type="Pfam" id="PF25917">
    <property type="entry name" value="BSH_RND"/>
    <property type="match status" value="1"/>
</dbReference>
<comment type="caution">
    <text evidence="6">The sequence shown here is derived from an EMBL/GenBank/DDBJ whole genome shotgun (WGS) entry which is preliminary data.</text>
</comment>
<dbReference type="NCBIfam" id="TIGR01730">
    <property type="entry name" value="RND_mfp"/>
    <property type="match status" value="1"/>
</dbReference>
<evidence type="ECO:0000256" key="2">
    <source>
        <dbReference type="SAM" id="Coils"/>
    </source>
</evidence>
<dbReference type="Gene3D" id="2.40.50.100">
    <property type="match status" value="1"/>
</dbReference>
<dbReference type="InterPro" id="IPR058792">
    <property type="entry name" value="Beta-barrel_RND_2"/>
</dbReference>
<accession>A0A7U7J1I3</accession>
<keyword evidence="2" id="KW-0175">Coiled coil</keyword>
<dbReference type="InterPro" id="IPR058625">
    <property type="entry name" value="MdtA-like_BSH"/>
</dbReference>
<reference evidence="6 7" key="1">
    <citation type="journal article" date="2014" name="ISME J.">
        <title>Candidatus Competibacter-lineage genomes retrieved from metagenomes reveal functional metabolic diversity.</title>
        <authorList>
            <person name="McIlroy S.J."/>
            <person name="Albertsen M."/>
            <person name="Andresen E.K."/>
            <person name="Saunders A.M."/>
            <person name="Kristiansen R."/>
            <person name="Stokholm-Bjerregaard M."/>
            <person name="Nielsen K.L."/>
            <person name="Nielsen P.H."/>
        </authorList>
    </citation>
    <scope>NUCLEOTIDE SEQUENCE [LARGE SCALE GENOMIC DNA]</scope>
    <source>
        <strain evidence="6 7">Run_B_J11</strain>
    </source>
</reference>
<comment type="similarity">
    <text evidence="1">Belongs to the membrane fusion protein (MFP) (TC 8.A.1) family.</text>
</comment>
<keyword evidence="7" id="KW-1185">Reference proteome</keyword>
<evidence type="ECO:0000313" key="6">
    <source>
        <dbReference type="EMBL" id="CDH43282.1"/>
    </source>
</evidence>
<dbReference type="Gene3D" id="1.10.287.470">
    <property type="entry name" value="Helix hairpin bin"/>
    <property type="match status" value="1"/>
</dbReference>
<feature type="coiled-coil region" evidence="2">
    <location>
        <begin position="104"/>
        <end position="160"/>
    </location>
</feature>
<dbReference type="AlphaFoldDB" id="A0A7U7J1I3"/>
<name>A0A7U7J1I3_9GAMM</name>
<sequence length="376" mass="39724">MAKKIILTLIGLLALVGLLAGTKVLQFKTMFAQGAAFAPPPETVTTAQVKPDRWQPTLTAIGSITAVQGVMVSAEISGTVKDIAFESGATVKAGELLVELDTAIEQAQLRSAAASADLARANLDRARTMRSKNMVSAADFDAAEAQAKQASAQIDNINAAIAKKTIRAPFAGRLGIRKINLGQFLDNGAAMVTLQSLDPVYVDFALPQRYLAQLRAGMTVRVATDAFPKQDFEGRITAISPEVDSVTRNVRLQATLANPKGRLQPGMYVEVAAVLPDTEPVLMIPATAVLYAPYGDSVFVIEDKKDEKTGAVAKVLNQKFVRLGPARGDFVVVASGIDAGQTLVSTGVFKLRNGMSVVVDNALAPQPQLAPKPANS</sequence>
<dbReference type="Gene3D" id="2.40.30.170">
    <property type="match status" value="1"/>
</dbReference>
<dbReference type="GO" id="GO:1990281">
    <property type="term" value="C:efflux pump complex"/>
    <property type="evidence" value="ECO:0007669"/>
    <property type="project" value="TreeGrafter"/>
</dbReference>
<dbReference type="EMBL" id="CBTK010000018">
    <property type="protein sequence ID" value="CDH43282.1"/>
    <property type="molecule type" value="Genomic_DNA"/>
</dbReference>
<feature type="domain" description="Multidrug resistance protein MdtA-like alpha-helical hairpin" evidence="3">
    <location>
        <begin position="106"/>
        <end position="163"/>
    </location>
</feature>
<dbReference type="OrthoDB" id="9800613at2"/>
<feature type="domain" description="Multidrug resistance protein MdtA-like barrel-sandwich hybrid" evidence="4">
    <location>
        <begin position="70"/>
        <end position="190"/>
    </location>
</feature>
<dbReference type="Gene3D" id="2.40.420.20">
    <property type="match status" value="1"/>
</dbReference>
<feature type="domain" description="CusB-like beta-barrel" evidence="5">
    <location>
        <begin position="199"/>
        <end position="272"/>
    </location>
</feature>
<dbReference type="Pfam" id="PF25876">
    <property type="entry name" value="HH_MFP_RND"/>
    <property type="match status" value="1"/>
</dbReference>
<evidence type="ECO:0000256" key="1">
    <source>
        <dbReference type="ARBA" id="ARBA00009477"/>
    </source>
</evidence>
<gene>
    <name evidence="6" type="ORF">BN874_1140012</name>
</gene>
<protein>
    <submittedName>
        <fullName evidence="6">Efflux transporter, RND family, MFP subunit</fullName>
    </submittedName>
</protein>
<dbReference type="SUPFAM" id="SSF111369">
    <property type="entry name" value="HlyD-like secretion proteins"/>
    <property type="match status" value="1"/>
</dbReference>
<dbReference type="Proteomes" id="UP000019184">
    <property type="component" value="Unassembled WGS sequence"/>
</dbReference>
<evidence type="ECO:0000313" key="7">
    <source>
        <dbReference type="Proteomes" id="UP000019184"/>
    </source>
</evidence>
<dbReference type="FunFam" id="2.40.30.170:FF:000010">
    <property type="entry name" value="Efflux RND transporter periplasmic adaptor subunit"/>
    <property type="match status" value="1"/>
</dbReference>
<evidence type="ECO:0000259" key="4">
    <source>
        <dbReference type="Pfam" id="PF25917"/>
    </source>
</evidence>
<dbReference type="InterPro" id="IPR058624">
    <property type="entry name" value="MdtA-like_HH"/>
</dbReference>